<evidence type="ECO:0000313" key="7">
    <source>
        <dbReference type="Proteomes" id="UP000029443"/>
    </source>
</evidence>
<dbReference type="SUPFAM" id="SSF69593">
    <property type="entry name" value="Glycerol-3-phosphate (1)-acyltransferase"/>
    <property type="match status" value="1"/>
</dbReference>
<evidence type="ECO:0000313" key="6">
    <source>
        <dbReference type="EMBL" id="KGD61780.1"/>
    </source>
</evidence>
<comment type="caution">
    <text evidence="6">The sequence shown here is derived from an EMBL/GenBank/DDBJ whole genome shotgun (WGS) entry which is preliminary data.</text>
</comment>
<dbReference type="InterPro" id="IPR002123">
    <property type="entry name" value="Plipid/glycerol_acylTrfase"/>
</dbReference>
<feature type="domain" description="Phospholipid/glycerol acyltransferase" evidence="5">
    <location>
        <begin position="81"/>
        <end position="195"/>
    </location>
</feature>
<evidence type="ECO:0000256" key="1">
    <source>
        <dbReference type="ARBA" id="ARBA00005189"/>
    </source>
</evidence>
<name>A0ABR4WE21_9GAMM</name>
<keyword evidence="7" id="KW-1185">Reference proteome</keyword>
<dbReference type="RefSeq" id="WP_035245702.1">
    <property type="nucleotide sequence ID" value="NZ_ARXU01000003.1"/>
</dbReference>
<dbReference type="SMART" id="SM00563">
    <property type="entry name" value="PlsC"/>
    <property type="match status" value="1"/>
</dbReference>
<dbReference type="PANTHER" id="PTHR10434">
    <property type="entry name" value="1-ACYL-SN-GLYCEROL-3-PHOSPHATE ACYLTRANSFERASE"/>
    <property type="match status" value="1"/>
</dbReference>
<keyword evidence="4" id="KW-0812">Transmembrane</keyword>
<evidence type="ECO:0000256" key="3">
    <source>
        <dbReference type="ARBA" id="ARBA00023315"/>
    </source>
</evidence>
<comment type="pathway">
    <text evidence="1">Lipid metabolism.</text>
</comment>
<gene>
    <name evidence="6" type="ORF">T9A_00989</name>
</gene>
<accession>A0ABR4WE21</accession>
<keyword evidence="4" id="KW-0472">Membrane</keyword>
<organism evidence="6 7">
    <name type="scientific">Alcanivorax jadensis T9</name>
    <dbReference type="NCBI Taxonomy" id="1177181"/>
    <lineage>
        <taxon>Bacteria</taxon>
        <taxon>Pseudomonadati</taxon>
        <taxon>Pseudomonadota</taxon>
        <taxon>Gammaproteobacteria</taxon>
        <taxon>Oceanospirillales</taxon>
        <taxon>Alcanivoracaceae</taxon>
        <taxon>Alcanivorax</taxon>
    </lineage>
</organism>
<dbReference type="Proteomes" id="UP000029443">
    <property type="component" value="Unassembled WGS sequence"/>
</dbReference>
<protein>
    <submittedName>
        <fullName evidence="6">1-acyl-sn-glycerol-3-phosphate acyltransferase</fullName>
    </submittedName>
</protein>
<evidence type="ECO:0000256" key="4">
    <source>
        <dbReference type="SAM" id="Phobius"/>
    </source>
</evidence>
<keyword evidence="3 6" id="KW-0012">Acyltransferase</keyword>
<evidence type="ECO:0000259" key="5">
    <source>
        <dbReference type="SMART" id="SM00563"/>
    </source>
</evidence>
<sequence>MTQHTHYSLPIKIRSVLFFVLYNLAGIIHSVFCVLIGPFLPYRRRYNFVNLWTGFAMWLLQRLNGVRIQVEGRENLPAGAFVVLANHQSSFETFYMQLLIRPQATVLKRELLWLPFFGWGLALLKPITINRSNGSAALKSVLQQGKQRLHDGIPVVIYPEGTRQAPGTLGKFNHGGSMLACQAGVPVVAISHNSGNCWPARSWMRLPGTITLRISPPIDSDGKKAKQITEEANNWIRQHYPQ</sequence>
<dbReference type="EMBL" id="ARXU01000003">
    <property type="protein sequence ID" value="KGD61780.1"/>
    <property type="molecule type" value="Genomic_DNA"/>
</dbReference>
<proteinExistence type="predicted"/>
<evidence type="ECO:0000256" key="2">
    <source>
        <dbReference type="ARBA" id="ARBA00022679"/>
    </source>
</evidence>
<keyword evidence="4" id="KW-1133">Transmembrane helix</keyword>
<dbReference type="CDD" id="cd07989">
    <property type="entry name" value="LPLAT_AGPAT-like"/>
    <property type="match status" value="1"/>
</dbReference>
<dbReference type="Pfam" id="PF01553">
    <property type="entry name" value="Acyltransferase"/>
    <property type="match status" value="1"/>
</dbReference>
<reference evidence="6 7" key="1">
    <citation type="submission" date="2012-09" db="EMBL/GenBank/DDBJ databases">
        <title>Genome Sequence of alkane-degrading Bacterium Alcanivorax jadensis T9.</title>
        <authorList>
            <person name="Lai Q."/>
            <person name="Shao Z."/>
        </authorList>
    </citation>
    <scope>NUCLEOTIDE SEQUENCE [LARGE SCALE GENOMIC DNA]</scope>
    <source>
        <strain evidence="6 7">T9</strain>
    </source>
</reference>
<feature type="transmembrane region" description="Helical" evidence="4">
    <location>
        <begin position="16"/>
        <end position="40"/>
    </location>
</feature>
<dbReference type="GO" id="GO:0016746">
    <property type="term" value="F:acyltransferase activity"/>
    <property type="evidence" value="ECO:0007669"/>
    <property type="project" value="UniProtKB-KW"/>
</dbReference>
<keyword evidence="2" id="KW-0808">Transferase</keyword>
<dbReference type="PANTHER" id="PTHR10434:SF40">
    <property type="entry name" value="1-ACYL-SN-GLYCEROL-3-PHOSPHATE ACYLTRANSFERASE"/>
    <property type="match status" value="1"/>
</dbReference>